<dbReference type="GO" id="GO:0043531">
    <property type="term" value="F:ADP binding"/>
    <property type="evidence" value="ECO:0007669"/>
    <property type="project" value="InterPro"/>
</dbReference>
<accession>G5J4F9</accession>
<evidence type="ECO:0000259" key="10">
    <source>
        <dbReference type="Pfam" id="PF00931"/>
    </source>
</evidence>
<dbReference type="SUPFAM" id="SSF48452">
    <property type="entry name" value="TPR-like"/>
    <property type="match status" value="1"/>
</dbReference>
<keyword evidence="6" id="KW-0802">TPR repeat</keyword>
<dbReference type="GO" id="GO:0005737">
    <property type="term" value="C:cytoplasm"/>
    <property type="evidence" value="ECO:0007669"/>
    <property type="project" value="TreeGrafter"/>
</dbReference>
<dbReference type="InterPro" id="IPR019734">
    <property type="entry name" value="TPR_rpt"/>
</dbReference>
<keyword evidence="5" id="KW-0677">Repeat</keyword>
<comment type="caution">
    <text evidence="11">The sequence shown here is derived from an EMBL/GenBank/DDBJ whole genome shotgun (WGS) entry which is preliminary data.</text>
</comment>
<dbReference type="Pfam" id="PF00931">
    <property type="entry name" value="NB-ARC"/>
    <property type="match status" value="1"/>
</dbReference>
<evidence type="ECO:0000256" key="1">
    <source>
        <dbReference type="ARBA" id="ARBA00004245"/>
    </source>
</evidence>
<dbReference type="GO" id="GO:0005871">
    <property type="term" value="C:kinesin complex"/>
    <property type="evidence" value="ECO:0007669"/>
    <property type="project" value="InterPro"/>
</dbReference>
<dbReference type="GO" id="GO:0007018">
    <property type="term" value="P:microtubule-based movement"/>
    <property type="evidence" value="ECO:0007669"/>
    <property type="project" value="TreeGrafter"/>
</dbReference>
<dbReference type="PANTHER" id="PTHR45783">
    <property type="entry name" value="KINESIN LIGHT CHAIN"/>
    <property type="match status" value="1"/>
</dbReference>
<evidence type="ECO:0000256" key="9">
    <source>
        <dbReference type="ARBA" id="ARBA00023212"/>
    </source>
</evidence>
<dbReference type="GO" id="GO:0019894">
    <property type="term" value="F:kinesin binding"/>
    <property type="evidence" value="ECO:0007669"/>
    <property type="project" value="TreeGrafter"/>
</dbReference>
<protein>
    <submittedName>
        <fullName evidence="11">NB-ARC domain-containing protein</fullName>
    </submittedName>
</protein>
<feature type="domain" description="NB-ARC" evidence="10">
    <location>
        <begin position="21"/>
        <end position="182"/>
    </location>
</feature>
<comment type="similarity">
    <text evidence="2">Belongs to the kinesin light chain family.</text>
</comment>
<dbReference type="InterPro" id="IPR011990">
    <property type="entry name" value="TPR-like_helical_dom_sf"/>
</dbReference>
<keyword evidence="9" id="KW-0206">Cytoskeleton</keyword>
<dbReference type="InterPro" id="IPR027417">
    <property type="entry name" value="P-loop_NTPase"/>
</dbReference>
<dbReference type="Pfam" id="PF13424">
    <property type="entry name" value="TPR_12"/>
    <property type="match status" value="1"/>
</dbReference>
<dbReference type="PRINTS" id="PR00381">
    <property type="entry name" value="KINESINLIGHT"/>
</dbReference>
<evidence type="ECO:0000256" key="4">
    <source>
        <dbReference type="ARBA" id="ARBA00022701"/>
    </source>
</evidence>
<evidence type="ECO:0000256" key="7">
    <source>
        <dbReference type="ARBA" id="ARBA00023054"/>
    </source>
</evidence>
<keyword evidence="8" id="KW-0505">Motor protein</keyword>
<dbReference type="GeneID" id="88766068"/>
<evidence type="ECO:0000313" key="11">
    <source>
        <dbReference type="EMBL" id="EHJ12931.1"/>
    </source>
</evidence>
<comment type="subcellular location">
    <subcellularLocation>
        <location evidence="1">Cytoplasm</location>
        <location evidence="1">Cytoskeleton</location>
    </subcellularLocation>
</comment>
<reference evidence="11 12" key="1">
    <citation type="journal article" date="2011" name="Front. Microbiol.">
        <title>Two Strains of Crocosphaera watsonii with Highly Conserved Genomes are Distinguished by Strain-Specific Features.</title>
        <authorList>
            <person name="Bench S.R."/>
            <person name="Ilikchyan I.N."/>
            <person name="Tripp H.J."/>
            <person name="Zehr J.P."/>
        </authorList>
    </citation>
    <scope>NUCLEOTIDE SEQUENCE [LARGE SCALE GENOMIC DNA]</scope>
    <source>
        <strain evidence="11 12">WH 0003</strain>
    </source>
</reference>
<dbReference type="PANTHER" id="PTHR45783:SF3">
    <property type="entry name" value="KINESIN LIGHT CHAIN"/>
    <property type="match status" value="1"/>
</dbReference>
<evidence type="ECO:0000256" key="5">
    <source>
        <dbReference type="ARBA" id="ARBA00022737"/>
    </source>
</evidence>
<keyword evidence="4" id="KW-0493">Microtubule</keyword>
<keyword evidence="7" id="KW-0175">Coiled coil</keyword>
<dbReference type="GO" id="GO:0005874">
    <property type="term" value="C:microtubule"/>
    <property type="evidence" value="ECO:0007669"/>
    <property type="project" value="UniProtKB-KW"/>
</dbReference>
<evidence type="ECO:0000256" key="8">
    <source>
        <dbReference type="ARBA" id="ARBA00023175"/>
    </source>
</evidence>
<dbReference type="Gene3D" id="1.10.10.10">
    <property type="entry name" value="Winged helix-like DNA-binding domain superfamily/Winged helix DNA-binding domain"/>
    <property type="match status" value="1"/>
</dbReference>
<evidence type="ECO:0000256" key="2">
    <source>
        <dbReference type="ARBA" id="ARBA00009622"/>
    </source>
</evidence>
<dbReference type="InterPro" id="IPR036388">
    <property type="entry name" value="WH-like_DNA-bd_sf"/>
</dbReference>
<dbReference type="SMART" id="SM00028">
    <property type="entry name" value="TPR"/>
    <property type="match status" value="2"/>
</dbReference>
<dbReference type="AlphaFoldDB" id="G5J4F9"/>
<proteinExistence type="inferred from homology"/>
<dbReference type="Gene3D" id="3.40.50.300">
    <property type="entry name" value="P-loop containing nucleotide triphosphate hydrolases"/>
    <property type="match status" value="1"/>
</dbReference>
<dbReference type="SUPFAM" id="SSF52540">
    <property type="entry name" value="P-loop containing nucleoside triphosphate hydrolases"/>
    <property type="match status" value="1"/>
</dbReference>
<evidence type="ECO:0000256" key="3">
    <source>
        <dbReference type="ARBA" id="ARBA00022490"/>
    </source>
</evidence>
<organism evidence="11 12">
    <name type="scientific">Crocosphaera watsonii WH 0003</name>
    <dbReference type="NCBI Taxonomy" id="423471"/>
    <lineage>
        <taxon>Bacteria</taxon>
        <taxon>Bacillati</taxon>
        <taxon>Cyanobacteriota</taxon>
        <taxon>Cyanophyceae</taxon>
        <taxon>Oscillatoriophycideae</taxon>
        <taxon>Chroococcales</taxon>
        <taxon>Aphanothecaceae</taxon>
        <taxon>Crocosphaera</taxon>
    </lineage>
</organism>
<dbReference type="Pfam" id="PF13374">
    <property type="entry name" value="TPR_10"/>
    <property type="match status" value="1"/>
</dbReference>
<evidence type="ECO:0000313" key="12">
    <source>
        <dbReference type="Proteomes" id="UP000003477"/>
    </source>
</evidence>
<dbReference type="Gene3D" id="1.25.40.10">
    <property type="entry name" value="Tetratricopeptide repeat domain"/>
    <property type="match status" value="1"/>
</dbReference>
<name>G5J4F9_CROWT</name>
<evidence type="ECO:0000256" key="6">
    <source>
        <dbReference type="ARBA" id="ARBA00022803"/>
    </source>
</evidence>
<dbReference type="EMBL" id="AESD01000356">
    <property type="protein sequence ID" value="EHJ12931.1"/>
    <property type="molecule type" value="Genomic_DNA"/>
</dbReference>
<dbReference type="RefSeq" id="WP_007310617.1">
    <property type="nucleotide sequence ID" value="NZ_AESD01000356.1"/>
</dbReference>
<dbReference type="PATRIC" id="fig|423471.3.peg.2237"/>
<sequence>MVKKNPYNLPRSGIPQFVGRETALEKLHIQLQESERIAISTLTGMGGIGKTELALQYALTDRDKTLEDCSYKSGICWVNVADQGNVGTQILNFAQNYLKISILEEGELEDRVKHCWQNWGEEDTLIIFDDVRQYKQIKDFLPLQQKRFKVIITTRKQRLAESIKVLALEVLDEQSALDFMISFIDKERVNEELDEAKLLCEDLGYLPLGLELVSRFLKLRPNWSIRKYRYGLKDKGLQSRGIQESTEEMTAQRGVKAAFEISWQELEEEAQEIACYLSLFEVAPIPYKLIKELCPIEDEDDLEDILEDSLINSSLIKDLGNKVYEVHTLINQYLKEKLEESELATIAKEAYCKLMVNITKKIPEQPVKTDVEELTLIIAHLTVVVKELNQWINDENLIWPYVGISRYYEAQGFYKEAEHWRKKCLDIFKQRLGERHPEVALSLNNLARLYDNQGKYSEAELLYLQVLLLFEKLLGEEHPDLATSLNKLARSYNNQGRYSESELLLKQAFELRKNGSG</sequence>
<gene>
    <name evidence="11" type="ORF">CWATWH0003_2381</name>
</gene>
<keyword evidence="3" id="KW-0963">Cytoplasm</keyword>
<dbReference type="InterPro" id="IPR002182">
    <property type="entry name" value="NB-ARC"/>
</dbReference>
<dbReference type="Proteomes" id="UP000003477">
    <property type="component" value="Unassembled WGS sequence"/>
</dbReference>
<dbReference type="InterPro" id="IPR002151">
    <property type="entry name" value="Kinesin_light"/>
</dbReference>